<reference evidence="2 3" key="1">
    <citation type="journal article" date="2023" name="Plants (Basel)">
        <title>Bridging the Gap: Combining Genomics and Transcriptomics Approaches to Understand Stylosanthes scabra, an Orphan Legume from the Brazilian Caatinga.</title>
        <authorList>
            <person name="Ferreira-Neto J.R.C."/>
            <person name="da Silva M.D."/>
            <person name="Binneck E."/>
            <person name="de Melo N.F."/>
            <person name="da Silva R.H."/>
            <person name="de Melo A.L.T.M."/>
            <person name="Pandolfi V."/>
            <person name="Bustamante F.O."/>
            <person name="Brasileiro-Vidal A.C."/>
            <person name="Benko-Iseppon A.M."/>
        </authorList>
    </citation>
    <scope>NUCLEOTIDE SEQUENCE [LARGE SCALE GENOMIC DNA]</scope>
    <source>
        <tissue evidence="2">Leaves</tissue>
    </source>
</reference>
<feature type="compositionally biased region" description="Low complexity" evidence="1">
    <location>
        <begin position="80"/>
        <end position="127"/>
    </location>
</feature>
<keyword evidence="3" id="KW-1185">Reference proteome</keyword>
<evidence type="ECO:0000256" key="1">
    <source>
        <dbReference type="SAM" id="MobiDB-lite"/>
    </source>
</evidence>
<accession>A0ABU6ZRQ8</accession>
<dbReference type="Proteomes" id="UP001341840">
    <property type="component" value="Unassembled WGS sequence"/>
</dbReference>
<feature type="region of interest" description="Disordered" evidence="1">
    <location>
        <begin position="1"/>
        <end position="143"/>
    </location>
</feature>
<evidence type="ECO:0000313" key="3">
    <source>
        <dbReference type="Proteomes" id="UP001341840"/>
    </source>
</evidence>
<dbReference type="EMBL" id="JASCZI010273338">
    <property type="protein sequence ID" value="MED6224675.1"/>
    <property type="molecule type" value="Genomic_DNA"/>
</dbReference>
<comment type="caution">
    <text evidence="2">The sequence shown here is derived from an EMBL/GenBank/DDBJ whole genome shotgun (WGS) entry which is preliminary data.</text>
</comment>
<gene>
    <name evidence="2" type="ORF">PIB30_086364</name>
</gene>
<protein>
    <submittedName>
        <fullName evidence="2">Uncharacterized protein</fullName>
    </submittedName>
</protein>
<sequence length="224" mass="24400">MLPVSFGAGRSGSPPTPPPRDSSPDEPRQRDRSPRLEIRKPMSRSLRFTAPEYRSFIRAQPPPEPAPVIDISSDDDTEDSVGTKSGPSSDSSSGLYSTSTSSSDVTSGCSYDSTDHSISSSSDVTFDSDPRSPWPSPSVSSGSYASENDLLDRYFAETFPPRIVIVEDLLGLRSPMRGGGKNEYTAMKLTYLRAHVRQTPSEAPDDVLRQYARCYILMMGVCCA</sequence>
<name>A0ABU6ZRQ8_9FABA</name>
<evidence type="ECO:0000313" key="2">
    <source>
        <dbReference type="EMBL" id="MED6224675.1"/>
    </source>
</evidence>
<feature type="compositionally biased region" description="Basic and acidic residues" evidence="1">
    <location>
        <begin position="22"/>
        <end position="40"/>
    </location>
</feature>
<proteinExistence type="predicted"/>
<organism evidence="2 3">
    <name type="scientific">Stylosanthes scabra</name>
    <dbReference type="NCBI Taxonomy" id="79078"/>
    <lineage>
        <taxon>Eukaryota</taxon>
        <taxon>Viridiplantae</taxon>
        <taxon>Streptophyta</taxon>
        <taxon>Embryophyta</taxon>
        <taxon>Tracheophyta</taxon>
        <taxon>Spermatophyta</taxon>
        <taxon>Magnoliopsida</taxon>
        <taxon>eudicotyledons</taxon>
        <taxon>Gunneridae</taxon>
        <taxon>Pentapetalae</taxon>
        <taxon>rosids</taxon>
        <taxon>fabids</taxon>
        <taxon>Fabales</taxon>
        <taxon>Fabaceae</taxon>
        <taxon>Papilionoideae</taxon>
        <taxon>50 kb inversion clade</taxon>
        <taxon>dalbergioids sensu lato</taxon>
        <taxon>Dalbergieae</taxon>
        <taxon>Pterocarpus clade</taxon>
        <taxon>Stylosanthes</taxon>
    </lineage>
</organism>